<evidence type="ECO:0000313" key="3">
    <source>
        <dbReference type="Proteomes" id="UP000294914"/>
    </source>
</evidence>
<keyword evidence="3" id="KW-1185">Reference proteome</keyword>
<protein>
    <submittedName>
        <fullName evidence="2">Molybdopterin-guanine dinucleotide biosynthesis protein B</fullName>
    </submittedName>
</protein>
<dbReference type="NCBIfam" id="TIGR00176">
    <property type="entry name" value="mobB"/>
    <property type="match status" value="1"/>
</dbReference>
<dbReference type="EMBL" id="SOQX01000008">
    <property type="protein sequence ID" value="TDX99286.1"/>
    <property type="molecule type" value="Genomic_DNA"/>
</dbReference>
<evidence type="ECO:0000313" key="2">
    <source>
        <dbReference type="EMBL" id="TDX99286.1"/>
    </source>
</evidence>
<dbReference type="OrthoDB" id="9788394at2"/>
<dbReference type="InterPro" id="IPR052539">
    <property type="entry name" value="MGD_biosynthesis_adapter"/>
</dbReference>
<dbReference type="Gene3D" id="3.40.50.300">
    <property type="entry name" value="P-loop containing nucleotide triphosphate hydrolases"/>
    <property type="match status" value="1"/>
</dbReference>
<dbReference type="CDD" id="cd03116">
    <property type="entry name" value="MobB"/>
    <property type="match status" value="1"/>
</dbReference>
<comment type="caution">
    <text evidence="2">The sequence shown here is derived from an EMBL/GenBank/DDBJ whole genome shotgun (WGS) entry which is preliminary data.</text>
</comment>
<dbReference type="GO" id="GO:0006777">
    <property type="term" value="P:Mo-molybdopterin cofactor biosynthetic process"/>
    <property type="evidence" value="ECO:0007669"/>
    <property type="project" value="InterPro"/>
</dbReference>
<dbReference type="PANTHER" id="PTHR40072">
    <property type="entry name" value="MOLYBDOPTERIN-GUANINE DINUCLEOTIDE BIOSYNTHESIS ADAPTER PROTEIN-RELATED"/>
    <property type="match status" value="1"/>
</dbReference>
<reference evidence="2 3" key="1">
    <citation type="submission" date="2019-03" db="EMBL/GenBank/DDBJ databases">
        <title>Genomic Encyclopedia of Type Strains, Phase IV (KMG-IV): sequencing the most valuable type-strain genomes for metagenomic binning, comparative biology and taxonomic classification.</title>
        <authorList>
            <person name="Goeker M."/>
        </authorList>
    </citation>
    <scope>NUCLEOTIDE SEQUENCE [LARGE SCALE GENOMIC DNA]</scope>
    <source>
        <strain evidence="2 3">DSM 16326</strain>
    </source>
</reference>
<sequence length="176" mass="19431">MIDTLCPLLGFVGYSGSGKTTLLTQLITLLRDRGYRIGVIKHAHHQFDIDYPGKDSYELRHAGAAQMLVASQYRWALITETPQQDHDPQLDELIDQLDCANLDLILAEGFKHAAYPKIEVYRDVVAHSPLNPQDPDIIALITELPAPAAGDLPLLDINDPSAIADFVEAYLQQNGS</sequence>
<dbReference type="AlphaFoldDB" id="A0A4R8IP65"/>
<dbReference type="Proteomes" id="UP000294914">
    <property type="component" value="Unassembled WGS sequence"/>
</dbReference>
<dbReference type="SUPFAM" id="SSF52540">
    <property type="entry name" value="P-loop containing nucleoside triphosphate hydrolases"/>
    <property type="match status" value="1"/>
</dbReference>
<dbReference type="RefSeq" id="WP_134085019.1">
    <property type="nucleotide sequence ID" value="NZ_SOQX01000008.1"/>
</dbReference>
<dbReference type="InterPro" id="IPR004435">
    <property type="entry name" value="MobB_dom"/>
</dbReference>
<feature type="domain" description="Molybdopterin-guanine dinucleotide biosynthesis protein B (MobB)" evidence="1">
    <location>
        <begin position="9"/>
        <end position="142"/>
    </location>
</feature>
<gene>
    <name evidence="2" type="ORF">EDC23_2496</name>
</gene>
<dbReference type="GO" id="GO:0005525">
    <property type="term" value="F:GTP binding"/>
    <property type="evidence" value="ECO:0007669"/>
    <property type="project" value="InterPro"/>
</dbReference>
<evidence type="ECO:0000259" key="1">
    <source>
        <dbReference type="Pfam" id="PF03205"/>
    </source>
</evidence>
<accession>A0A4R8IP65</accession>
<dbReference type="PANTHER" id="PTHR40072:SF1">
    <property type="entry name" value="MOLYBDOPTERIN-GUANINE DINUCLEOTIDE BIOSYNTHESIS ADAPTER PROTEIN"/>
    <property type="match status" value="1"/>
</dbReference>
<organism evidence="2 3">
    <name type="scientific">Thiohalophilus thiocyanatoxydans</name>
    <dbReference type="NCBI Taxonomy" id="381308"/>
    <lineage>
        <taxon>Bacteria</taxon>
        <taxon>Pseudomonadati</taxon>
        <taxon>Pseudomonadota</taxon>
        <taxon>Gammaproteobacteria</taxon>
        <taxon>Thiohalomonadales</taxon>
        <taxon>Thiohalophilaceae</taxon>
        <taxon>Thiohalophilus</taxon>
    </lineage>
</organism>
<dbReference type="FunFam" id="3.40.50.300:FF:000920">
    <property type="entry name" value="Molybdopterin-guanine dinucleotide biosynthesis protein B"/>
    <property type="match status" value="1"/>
</dbReference>
<name>A0A4R8IP65_9GAMM</name>
<proteinExistence type="predicted"/>
<dbReference type="InterPro" id="IPR027417">
    <property type="entry name" value="P-loop_NTPase"/>
</dbReference>
<dbReference type="Pfam" id="PF03205">
    <property type="entry name" value="MobB"/>
    <property type="match status" value="1"/>
</dbReference>